<dbReference type="EMBL" id="FOLM01000027">
    <property type="protein sequence ID" value="SFD74242.1"/>
    <property type="molecule type" value="Genomic_DNA"/>
</dbReference>
<name>A0A1I1UTT4_9ACTN</name>
<protein>
    <submittedName>
        <fullName evidence="1">Uncharacterized protein</fullName>
    </submittedName>
</protein>
<dbReference type="Proteomes" id="UP000199207">
    <property type="component" value="Unassembled WGS sequence"/>
</dbReference>
<evidence type="ECO:0000313" key="1">
    <source>
        <dbReference type="EMBL" id="SFD74242.1"/>
    </source>
</evidence>
<dbReference type="AlphaFoldDB" id="A0A1I1UTT4"/>
<keyword evidence="2" id="KW-1185">Reference proteome</keyword>
<dbReference type="RefSeq" id="WP_093841606.1">
    <property type="nucleotide sequence ID" value="NZ_FOLM01000027.1"/>
</dbReference>
<sequence>MTGRWTRDAARLYASGRAPEEIATRLCTDEHTALALARSGMLPLAVERLEQLLGDEAAADDWIDARVADYVEQDLLDPDAALMVIALAVCAHDALVLARPGQQWTVRPECAGDPALPQALTLTARTGPQAEARGSDGRDGEIDLYLLTTYYRLAAWHHEGQEV</sequence>
<reference evidence="1 2" key="1">
    <citation type="submission" date="2016-10" db="EMBL/GenBank/DDBJ databases">
        <authorList>
            <person name="de Groot N.N."/>
        </authorList>
    </citation>
    <scope>NUCLEOTIDE SEQUENCE [LARGE SCALE GENOMIC DNA]</scope>
    <source>
        <strain evidence="1 2">CGMCC 4.5739</strain>
    </source>
</reference>
<dbReference type="OrthoDB" id="3854264at2"/>
<proteinExistence type="predicted"/>
<organism evidence="1 2">
    <name type="scientific">Streptomyces aidingensis</name>
    <dbReference type="NCBI Taxonomy" id="910347"/>
    <lineage>
        <taxon>Bacteria</taxon>
        <taxon>Bacillati</taxon>
        <taxon>Actinomycetota</taxon>
        <taxon>Actinomycetes</taxon>
        <taxon>Kitasatosporales</taxon>
        <taxon>Streptomycetaceae</taxon>
        <taxon>Streptomyces</taxon>
    </lineage>
</organism>
<accession>A0A1I1UTT4</accession>
<dbReference type="STRING" id="910347.SAMN05421773_12712"/>
<evidence type="ECO:0000313" key="2">
    <source>
        <dbReference type="Proteomes" id="UP000199207"/>
    </source>
</evidence>
<gene>
    <name evidence="1" type="ORF">SAMN05421773_12712</name>
</gene>